<sequence>MVGESKNYVVQVKKSNRASTSSRRTVECQSQKPWLRSQSQKSEPTPPLSEDPHASTHLPSTVADRPSSPTIANPDTNTTDKERLQNCPDDITKSDWASLVEYFGSEPFKRDSKKKVDPDLTEYWKATYQRRTDNTWCSDKAQNAMV</sequence>
<evidence type="ECO:0000256" key="1">
    <source>
        <dbReference type="SAM" id="MobiDB-lite"/>
    </source>
</evidence>
<evidence type="ECO:0000313" key="2">
    <source>
        <dbReference type="EMBL" id="OAY77797.1"/>
    </source>
</evidence>
<feature type="region of interest" description="Disordered" evidence="1">
    <location>
        <begin position="1"/>
        <end position="90"/>
    </location>
</feature>
<feature type="compositionally biased region" description="Polar residues" evidence="1">
    <location>
        <begin position="67"/>
        <end position="77"/>
    </location>
</feature>
<protein>
    <submittedName>
        <fullName evidence="2">Uncharacterized protein</fullName>
    </submittedName>
</protein>
<comment type="caution">
    <text evidence="2">The sequence shown here is derived from an EMBL/GenBank/DDBJ whole genome shotgun (WGS) entry which is preliminary data.</text>
</comment>
<feature type="compositionally biased region" description="Polar residues" evidence="1">
    <location>
        <begin position="17"/>
        <end position="43"/>
    </location>
</feature>
<name>A0A199VKU9_ANACO</name>
<organism evidence="2 3">
    <name type="scientific">Ananas comosus</name>
    <name type="common">Pineapple</name>
    <name type="synonym">Ananas ananas</name>
    <dbReference type="NCBI Taxonomy" id="4615"/>
    <lineage>
        <taxon>Eukaryota</taxon>
        <taxon>Viridiplantae</taxon>
        <taxon>Streptophyta</taxon>
        <taxon>Embryophyta</taxon>
        <taxon>Tracheophyta</taxon>
        <taxon>Spermatophyta</taxon>
        <taxon>Magnoliopsida</taxon>
        <taxon>Liliopsida</taxon>
        <taxon>Poales</taxon>
        <taxon>Bromeliaceae</taxon>
        <taxon>Bromelioideae</taxon>
        <taxon>Ananas</taxon>
    </lineage>
</organism>
<dbReference type="Proteomes" id="UP000092600">
    <property type="component" value="Unassembled WGS sequence"/>
</dbReference>
<evidence type="ECO:0000313" key="3">
    <source>
        <dbReference type="Proteomes" id="UP000092600"/>
    </source>
</evidence>
<dbReference type="EMBL" id="LSRQ01001444">
    <property type="protein sequence ID" value="OAY77797.1"/>
    <property type="molecule type" value="Genomic_DNA"/>
</dbReference>
<accession>A0A199VKU9</accession>
<gene>
    <name evidence="2" type="ORF">ACMD2_03164</name>
</gene>
<reference evidence="2 3" key="1">
    <citation type="journal article" date="2016" name="DNA Res.">
        <title>The draft genome of MD-2 pineapple using hybrid error correction of long reads.</title>
        <authorList>
            <person name="Redwan R.M."/>
            <person name="Saidin A."/>
            <person name="Kumar S.V."/>
        </authorList>
    </citation>
    <scope>NUCLEOTIDE SEQUENCE [LARGE SCALE GENOMIC DNA]</scope>
    <source>
        <strain evidence="3">cv. MD2</strain>
        <tissue evidence="2">Leaf</tissue>
    </source>
</reference>
<proteinExistence type="predicted"/>
<dbReference type="AlphaFoldDB" id="A0A199VKU9"/>